<comment type="caution">
    <text evidence="1">The sequence shown here is derived from an EMBL/GenBank/DDBJ whole genome shotgun (WGS) entry which is preliminary data.</text>
</comment>
<organism evidence="1 2">
    <name type="scientific">Allacma fusca</name>
    <dbReference type="NCBI Taxonomy" id="39272"/>
    <lineage>
        <taxon>Eukaryota</taxon>
        <taxon>Metazoa</taxon>
        <taxon>Ecdysozoa</taxon>
        <taxon>Arthropoda</taxon>
        <taxon>Hexapoda</taxon>
        <taxon>Collembola</taxon>
        <taxon>Symphypleona</taxon>
        <taxon>Sminthuridae</taxon>
        <taxon>Allacma</taxon>
    </lineage>
</organism>
<protein>
    <submittedName>
        <fullName evidence="1">Uncharacterized protein</fullName>
    </submittedName>
</protein>
<reference evidence="1" key="1">
    <citation type="submission" date="2021-06" db="EMBL/GenBank/DDBJ databases">
        <authorList>
            <person name="Hodson N. C."/>
            <person name="Mongue J. A."/>
            <person name="Jaron S. K."/>
        </authorList>
    </citation>
    <scope>NUCLEOTIDE SEQUENCE</scope>
</reference>
<keyword evidence="2" id="KW-1185">Reference proteome</keyword>
<proteinExistence type="predicted"/>
<gene>
    <name evidence="1" type="ORF">AFUS01_LOCUS44822</name>
</gene>
<dbReference type="AlphaFoldDB" id="A0A8J2PSS3"/>
<dbReference type="EMBL" id="CAJVCH010570630">
    <property type="protein sequence ID" value="CAG7835455.1"/>
    <property type="molecule type" value="Genomic_DNA"/>
</dbReference>
<evidence type="ECO:0000313" key="2">
    <source>
        <dbReference type="Proteomes" id="UP000708208"/>
    </source>
</evidence>
<sequence>MLNFQNLKNPGASCERNLALGLLIVANNGILRENVGPCEGTPRRKLEFGKVWRKYQRPGHVRKKYQR</sequence>
<accession>A0A8J2PSS3</accession>
<dbReference type="Proteomes" id="UP000708208">
    <property type="component" value="Unassembled WGS sequence"/>
</dbReference>
<name>A0A8J2PSS3_9HEXA</name>
<evidence type="ECO:0000313" key="1">
    <source>
        <dbReference type="EMBL" id="CAG7835455.1"/>
    </source>
</evidence>